<feature type="region of interest" description="Disordered" evidence="7">
    <location>
        <begin position="134"/>
        <end position="155"/>
    </location>
</feature>
<evidence type="ECO:0000313" key="9">
    <source>
        <dbReference type="EMBL" id="GHC10482.1"/>
    </source>
</evidence>
<dbReference type="PANTHER" id="PTHR20982:SF3">
    <property type="entry name" value="MITOCHONDRIAL RIBOSOME RECYCLING FACTOR PSEUDO 1"/>
    <property type="match status" value="1"/>
</dbReference>
<evidence type="ECO:0000256" key="4">
    <source>
        <dbReference type="ARBA" id="ARBA00022917"/>
    </source>
</evidence>
<gene>
    <name evidence="6 9" type="primary">frr</name>
    <name evidence="9" type="ORF">GCM10007047_29800</name>
</gene>
<keyword evidence="4 6" id="KW-0648">Protein biosynthesis</keyword>
<reference evidence="9" key="2">
    <citation type="submission" date="2020-09" db="EMBL/GenBank/DDBJ databases">
        <authorList>
            <person name="Sun Q."/>
            <person name="Kim S."/>
        </authorList>
    </citation>
    <scope>NUCLEOTIDE SEQUENCE</scope>
    <source>
        <strain evidence="9">KCTC 12870</strain>
    </source>
</reference>
<dbReference type="GO" id="GO:0005737">
    <property type="term" value="C:cytoplasm"/>
    <property type="evidence" value="ECO:0007669"/>
    <property type="project" value="UniProtKB-SubCell"/>
</dbReference>
<evidence type="ECO:0000256" key="5">
    <source>
        <dbReference type="ARBA" id="ARBA00025050"/>
    </source>
</evidence>
<dbReference type="AlphaFoldDB" id="A0A8J3DK61"/>
<dbReference type="Gene3D" id="3.30.1360.40">
    <property type="match status" value="1"/>
</dbReference>
<dbReference type="GO" id="GO:0043023">
    <property type="term" value="F:ribosomal large subunit binding"/>
    <property type="evidence" value="ECO:0007669"/>
    <property type="project" value="TreeGrafter"/>
</dbReference>
<accession>A0A8J3DK61</accession>
<comment type="similarity">
    <text evidence="2 6">Belongs to the RRF family.</text>
</comment>
<sequence length="186" mass="20757">MEADEILTLATDAMKKAVDHTLHEFGTIHTGKASPAMVEGVHVDAYGSMMALKEVAAITTPDSRTISVQPWDKTVLKAVEAALLKANLGFTPNIMGDKVYCPLPELSKERRKDLVKMCHNLAEHGKVGIRAARRDGMDGIKQSEKDKTISEDDRKLYEKEIQSETDKAVKEIDDHLKRKEEELMKV</sequence>
<dbReference type="InterPro" id="IPR023584">
    <property type="entry name" value="Ribosome_recyc_fac_dom"/>
</dbReference>
<evidence type="ECO:0000259" key="8">
    <source>
        <dbReference type="Pfam" id="PF01765"/>
    </source>
</evidence>
<evidence type="ECO:0000256" key="6">
    <source>
        <dbReference type="HAMAP-Rule" id="MF_00040"/>
    </source>
</evidence>
<proteinExistence type="inferred from homology"/>
<reference evidence="9" key="1">
    <citation type="journal article" date="2014" name="Int. J. Syst. Evol. Microbiol.">
        <title>Complete genome sequence of Corynebacterium casei LMG S-19264T (=DSM 44701T), isolated from a smear-ripened cheese.</title>
        <authorList>
            <consortium name="US DOE Joint Genome Institute (JGI-PGF)"/>
            <person name="Walter F."/>
            <person name="Albersmeier A."/>
            <person name="Kalinowski J."/>
            <person name="Ruckert C."/>
        </authorList>
    </citation>
    <scope>NUCLEOTIDE SEQUENCE</scope>
    <source>
        <strain evidence="9">KCTC 12870</strain>
    </source>
</reference>
<dbReference type="PANTHER" id="PTHR20982">
    <property type="entry name" value="RIBOSOME RECYCLING FACTOR"/>
    <property type="match status" value="1"/>
</dbReference>
<dbReference type="Gene3D" id="1.10.132.20">
    <property type="entry name" value="Ribosome-recycling factor"/>
    <property type="match status" value="1"/>
</dbReference>
<dbReference type="CDD" id="cd00520">
    <property type="entry name" value="RRF"/>
    <property type="match status" value="1"/>
</dbReference>
<dbReference type="Pfam" id="PF01765">
    <property type="entry name" value="RRF"/>
    <property type="match status" value="1"/>
</dbReference>
<dbReference type="SUPFAM" id="SSF55194">
    <property type="entry name" value="Ribosome recycling factor, RRF"/>
    <property type="match status" value="1"/>
</dbReference>
<evidence type="ECO:0000256" key="1">
    <source>
        <dbReference type="ARBA" id="ARBA00004496"/>
    </source>
</evidence>
<dbReference type="NCBIfam" id="TIGR00496">
    <property type="entry name" value="frr"/>
    <property type="match status" value="1"/>
</dbReference>
<dbReference type="HAMAP" id="MF_00040">
    <property type="entry name" value="RRF"/>
    <property type="match status" value="1"/>
</dbReference>
<comment type="function">
    <text evidence="5 6">Responsible for the release of ribosomes from messenger RNA at the termination of protein biosynthesis. May increase the efficiency of translation by recycling ribosomes from one round of translation to another.</text>
</comment>
<evidence type="ECO:0000256" key="3">
    <source>
        <dbReference type="ARBA" id="ARBA00022490"/>
    </source>
</evidence>
<keyword evidence="3 6" id="KW-0963">Cytoplasm</keyword>
<dbReference type="InterPro" id="IPR036191">
    <property type="entry name" value="RRF_sf"/>
</dbReference>
<comment type="subcellular location">
    <subcellularLocation>
        <location evidence="1 6">Cytoplasm</location>
    </subcellularLocation>
</comment>
<keyword evidence="10" id="KW-1185">Reference proteome</keyword>
<evidence type="ECO:0000256" key="7">
    <source>
        <dbReference type="SAM" id="MobiDB-lite"/>
    </source>
</evidence>
<comment type="caution">
    <text evidence="9">The sequence shown here is derived from an EMBL/GenBank/DDBJ whole genome shotgun (WGS) entry which is preliminary data.</text>
</comment>
<dbReference type="EMBL" id="BMXG01000023">
    <property type="protein sequence ID" value="GHC10482.1"/>
    <property type="molecule type" value="Genomic_DNA"/>
</dbReference>
<feature type="domain" description="Ribosome recycling factor" evidence="8">
    <location>
        <begin position="23"/>
        <end position="184"/>
    </location>
</feature>
<dbReference type="GO" id="GO:0006415">
    <property type="term" value="P:translational termination"/>
    <property type="evidence" value="ECO:0007669"/>
    <property type="project" value="UniProtKB-UniRule"/>
</dbReference>
<evidence type="ECO:0000313" key="10">
    <source>
        <dbReference type="Proteomes" id="UP000642829"/>
    </source>
</evidence>
<dbReference type="FunFam" id="3.30.1360.40:FF:000001">
    <property type="entry name" value="Ribosome-recycling factor"/>
    <property type="match status" value="1"/>
</dbReference>
<dbReference type="RefSeq" id="WP_189516658.1">
    <property type="nucleotide sequence ID" value="NZ_BMXG01000023.1"/>
</dbReference>
<evidence type="ECO:0000256" key="2">
    <source>
        <dbReference type="ARBA" id="ARBA00005912"/>
    </source>
</evidence>
<name>A0A8J3DK61_9BACT</name>
<organism evidence="9 10">
    <name type="scientific">Cerasicoccus arenae</name>
    <dbReference type="NCBI Taxonomy" id="424488"/>
    <lineage>
        <taxon>Bacteria</taxon>
        <taxon>Pseudomonadati</taxon>
        <taxon>Verrucomicrobiota</taxon>
        <taxon>Opitutia</taxon>
        <taxon>Puniceicoccales</taxon>
        <taxon>Cerasicoccaceae</taxon>
        <taxon>Cerasicoccus</taxon>
    </lineage>
</organism>
<dbReference type="InterPro" id="IPR002661">
    <property type="entry name" value="Ribosome_recyc_fac"/>
</dbReference>
<dbReference type="FunFam" id="1.10.132.20:FF:000001">
    <property type="entry name" value="Ribosome-recycling factor"/>
    <property type="match status" value="1"/>
</dbReference>
<dbReference type="Proteomes" id="UP000642829">
    <property type="component" value="Unassembled WGS sequence"/>
</dbReference>
<protein>
    <recommendedName>
        <fullName evidence="6">Ribosome-recycling factor</fullName>
        <shortName evidence="6">RRF</shortName>
    </recommendedName>
    <alternativeName>
        <fullName evidence="6">Ribosome-releasing factor</fullName>
    </alternativeName>
</protein>